<gene>
    <name evidence="1" type="ORF">Ga0061065_10126</name>
</gene>
<evidence type="ECO:0000313" key="2">
    <source>
        <dbReference type="Proteomes" id="UP000182769"/>
    </source>
</evidence>
<dbReference type="InterPro" id="IPR015003">
    <property type="entry name" value="DUF1853"/>
</dbReference>
<dbReference type="Pfam" id="PF08907">
    <property type="entry name" value="DUF1853"/>
    <property type="match status" value="1"/>
</dbReference>
<accession>A0A0K6IGN3</accession>
<dbReference type="AlphaFoldDB" id="A0A0K6IGN3"/>
<organism evidence="1 2">
    <name type="scientific">Marinomonas fungiae</name>
    <dbReference type="NCBI Taxonomy" id="1137284"/>
    <lineage>
        <taxon>Bacteria</taxon>
        <taxon>Pseudomonadati</taxon>
        <taxon>Pseudomonadota</taxon>
        <taxon>Gammaproteobacteria</taxon>
        <taxon>Oceanospirillales</taxon>
        <taxon>Oceanospirillaceae</taxon>
        <taxon>Marinomonas</taxon>
    </lineage>
</organism>
<dbReference type="STRING" id="1137284.GCA_001418205_00025"/>
<protein>
    <recommendedName>
        <fullName evidence="3">DUF1853 family protein</fullName>
    </recommendedName>
</protein>
<dbReference type="RefSeq" id="WP_055461183.1">
    <property type="nucleotide sequence ID" value="NZ_CYHG01000001.1"/>
</dbReference>
<dbReference type="Proteomes" id="UP000182769">
    <property type="component" value="Unassembled WGS sequence"/>
</dbReference>
<dbReference type="EMBL" id="CYHG01000001">
    <property type="protein sequence ID" value="CUB02196.1"/>
    <property type="molecule type" value="Genomic_DNA"/>
</dbReference>
<evidence type="ECO:0000313" key="1">
    <source>
        <dbReference type="EMBL" id="CUB02196.1"/>
    </source>
</evidence>
<name>A0A0K6IGN3_9GAMM</name>
<sequence length="284" mass="32886">MYSSEQLLSDLTWILEAREVFVCDEPLAGFLDNDWRQRLAALNDDTDCLVEHMAAAKSHFLGTYFEQLFSFAVTYFTSLEVLAEHEQIHASGKTLGEVDLLVRDLAGRVLQLEIALKFYLERQDLYPNVWIGPNKNDSLTKKVSHARQHQLTILTKPEGKQWLAKFITNTDVKPNLMIYGRHFYSVPAQDAAFFADDAICSAWVRLSELPRLGPYLLDLHEAQKPNWMTPRNNLNLSKRINAEFMVELSQRFVDDDRPILFSCRKYADLSETNTFWLFVCPDDW</sequence>
<proteinExistence type="predicted"/>
<reference evidence="2" key="1">
    <citation type="submission" date="2015-08" db="EMBL/GenBank/DDBJ databases">
        <authorList>
            <person name="Varghese N."/>
        </authorList>
    </citation>
    <scope>NUCLEOTIDE SEQUENCE [LARGE SCALE GENOMIC DNA]</scope>
    <source>
        <strain evidence="2">JCM 18476</strain>
    </source>
</reference>
<evidence type="ECO:0008006" key="3">
    <source>
        <dbReference type="Google" id="ProtNLM"/>
    </source>
</evidence>
<keyword evidence="2" id="KW-1185">Reference proteome</keyword>